<keyword evidence="6" id="KW-1185">Reference proteome</keyword>
<dbReference type="Pfam" id="PF01420">
    <property type="entry name" value="Methylase_S"/>
    <property type="match status" value="1"/>
</dbReference>
<evidence type="ECO:0000256" key="2">
    <source>
        <dbReference type="ARBA" id="ARBA00022747"/>
    </source>
</evidence>
<dbReference type="RefSeq" id="WP_207904093.1">
    <property type="nucleotide sequence ID" value="NZ_SLXI01000003.1"/>
</dbReference>
<comment type="similarity">
    <text evidence="1">Belongs to the type-I restriction system S methylase family.</text>
</comment>
<comment type="caution">
    <text evidence="5">The sequence shown here is derived from an EMBL/GenBank/DDBJ whole genome shotgun (WGS) entry which is preliminary data.</text>
</comment>
<sequence>MRWKKLEEIFELRNGYTPSKSKSEFWENGNIPWFKMEDIRKNGNILNNSLQKVSNKAIKNGNLFEENSIIISTSATIGEHALITVPYLANQRFTNLRVKEEFKNKIDIKFIYYYCYLLDEWCKNNTTKSNFSSVDMKGFRAFTIPLPPLSVQEYIVSILDKFDTLVNDLNTGLPKEIEQRQKQYEYYREKLLNFSK</sequence>
<dbReference type="SUPFAM" id="SSF116734">
    <property type="entry name" value="DNA methylase specificity domain"/>
    <property type="match status" value="1"/>
</dbReference>
<dbReference type="AlphaFoldDB" id="A0A4R2MXZ6"/>
<feature type="domain" description="Type I restriction modification DNA specificity" evidence="4">
    <location>
        <begin position="4"/>
        <end position="179"/>
    </location>
</feature>
<evidence type="ECO:0000256" key="3">
    <source>
        <dbReference type="ARBA" id="ARBA00023125"/>
    </source>
</evidence>
<accession>A0A4R2MXZ6</accession>
<keyword evidence="2" id="KW-0680">Restriction system</keyword>
<dbReference type="InterPro" id="IPR000055">
    <property type="entry name" value="Restrct_endonuc_typeI_TRD"/>
</dbReference>
<dbReference type="CDD" id="cd17281">
    <property type="entry name" value="RMtype1_S_HpyAXIII_TRD1-CR1_like"/>
    <property type="match status" value="1"/>
</dbReference>
<dbReference type="PANTHER" id="PTHR43140">
    <property type="entry name" value="TYPE-1 RESTRICTION ENZYME ECOKI SPECIFICITY PROTEIN"/>
    <property type="match status" value="1"/>
</dbReference>
<evidence type="ECO:0000313" key="5">
    <source>
        <dbReference type="EMBL" id="TCP12706.1"/>
    </source>
</evidence>
<protein>
    <submittedName>
        <fullName evidence="5">Type I restriction enzyme S subunit</fullName>
    </submittedName>
</protein>
<dbReference type="PANTHER" id="PTHR43140:SF1">
    <property type="entry name" value="TYPE I RESTRICTION ENZYME ECOKI SPECIFICITY SUBUNIT"/>
    <property type="match status" value="1"/>
</dbReference>
<gene>
    <name evidence="5" type="ORF">EV697_1039</name>
</gene>
<name>A0A4R2MXZ6_9PAST</name>
<dbReference type="GO" id="GO:0003677">
    <property type="term" value="F:DNA binding"/>
    <property type="evidence" value="ECO:0007669"/>
    <property type="project" value="UniProtKB-KW"/>
</dbReference>
<organism evidence="5 6">
    <name type="scientific">Bisgaardia hudsonensis</name>
    <dbReference type="NCBI Taxonomy" id="109472"/>
    <lineage>
        <taxon>Bacteria</taxon>
        <taxon>Pseudomonadati</taxon>
        <taxon>Pseudomonadota</taxon>
        <taxon>Gammaproteobacteria</taxon>
        <taxon>Pasteurellales</taxon>
        <taxon>Pasteurellaceae</taxon>
        <taxon>Bisgaardia</taxon>
    </lineage>
</organism>
<keyword evidence="3" id="KW-0238">DNA-binding</keyword>
<dbReference type="Proteomes" id="UP000294841">
    <property type="component" value="Unassembled WGS sequence"/>
</dbReference>
<dbReference type="Gene3D" id="3.90.220.20">
    <property type="entry name" value="DNA methylase specificity domains"/>
    <property type="match status" value="1"/>
</dbReference>
<evidence type="ECO:0000256" key="1">
    <source>
        <dbReference type="ARBA" id="ARBA00010923"/>
    </source>
</evidence>
<evidence type="ECO:0000259" key="4">
    <source>
        <dbReference type="Pfam" id="PF01420"/>
    </source>
</evidence>
<proteinExistence type="inferred from homology"/>
<dbReference type="InterPro" id="IPR051212">
    <property type="entry name" value="Type-I_RE_S_subunit"/>
</dbReference>
<dbReference type="EMBL" id="SLXI01000003">
    <property type="protein sequence ID" value="TCP12706.1"/>
    <property type="molecule type" value="Genomic_DNA"/>
</dbReference>
<dbReference type="InterPro" id="IPR044946">
    <property type="entry name" value="Restrct_endonuc_typeI_TRD_sf"/>
</dbReference>
<dbReference type="GO" id="GO:0009307">
    <property type="term" value="P:DNA restriction-modification system"/>
    <property type="evidence" value="ECO:0007669"/>
    <property type="project" value="UniProtKB-KW"/>
</dbReference>
<reference evidence="5 6" key="1">
    <citation type="submission" date="2019-03" db="EMBL/GenBank/DDBJ databases">
        <title>Genomic Encyclopedia of Type Strains, Phase IV (KMG-IV): sequencing the most valuable type-strain genomes for metagenomic binning, comparative biology and taxonomic classification.</title>
        <authorList>
            <person name="Goeker M."/>
        </authorList>
    </citation>
    <scope>NUCLEOTIDE SEQUENCE [LARGE SCALE GENOMIC DNA]</scope>
    <source>
        <strain evidence="5 6">DSM 28231</strain>
    </source>
</reference>
<evidence type="ECO:0000313" key="6">
    <source>
        <dbReference type="Proteomes" id="UP000294841"/>
    </source>
</evidence>